<dbReference type="Gene3D" id="1.10.555.10">
    <property type="entry name" value="Rho GTPase activation protein"/>
    <property type="match status" value="1"/>
</dbReference>
<proteinExistence type="predicted"/>
<dbReference type="GO" id="GO:0007165">
    <property type="term" value="P:signal transduction"/>
    <property type="evidence" value="ECO:0007669"/>
    <property type="project" value="InterPro"/>
</dbReference>
<dbReference type="InterPro" id="IPR001202">
    <property type="entry name" value="WW_dom"/>
</dbReference>
<feature type="domain" description="WW" evidence="7">
    <location>
        <begin position="224"/>
        <end position="257"/>
    </location>
</feature>
<dbReference type="CDD" id="cd12070">
    <property type="entry name" value="SH3_ARHGAP12"/>
    <property type="match status" value="1"/>
</dbReference>
<dbReference type="InterPro" id="IPR011993">
    <property type="entry name" value="PH-like_dom_sf"/>
</dbReference>
<dbReference type="GO" id="GO:0005096">
    <property type="term" value="F:GTPase activator activity"/>
    <property type="evidence" value="ECO:0007669"/>
    <property type="project" value="UniProtKB-KW"/>
</dbReference>
<dbReference type="SMART" id="SM00326">
    <property type="entry name" value="SH3"/>
    <property type="match status" value="1"/>
</dbReference>
<dbReference type="SUPFAM" id="SSF48350">
    <property type="entry name" value="GTPase activation domain, GAP"/>
    <property type="match status" value="1"/>
</dbReference>
<feature type="compositionally biased region" description="Basic and acidic residues" evidence="4">
    <location>
        <begin position="101"/>
        <end position="110"/>
    </location>
</feature>
<dbReference type="SMART" id="SM00233">
    <property type="entry name" value="PH"/>
    <property type="match status" value="1"/>
</dbReference>
<dbReference type="PROSITE" id="PS50020">
    <property type="entry name" value="WW_DOMAIN_2"/>
    <property type="match status" value="1"/>
</dbReference>
<dbReference type="PANTHER" id="PTHR23176:SF107">
    <property type="entry name" value="RHO GTPASE-ACTIVATING PROTEIN 12"/>
    <property type="match status" value="1"/>
</dbReference>
<feature type="region of interest" description="Disordered" evidence="4">
    <location>
        <begin position="377"/>
        <end position="418"/>
    </location>
</feature>
<feature type="region of interest" description="Disordered" evidence="4">
    <location>
        <begin position="73"/>
        <end position="198"/>
    </location>
</feature>
<feature type="compositionally biased region" description="Polar residues" evidence="4">
    <location>
        <begin position="146"/>
        <end position="157"/>
    </location>
</feature>
<feature type="compositionally biased region" description="Basic and acidic residues" evidence="4">
    <location>
        <begin position="166"/>
        <end position="178"/>
    </location>
</feature>
<feature type="compositionally biased region" description="Basic and acidic residues" evidence="4">
    <location>
        <begin position="247"/>
        <end position="267"/>
    </location>
</feature>
<evidence type="ECO:0000313" key="10">
    <source>
        <dbReference type="Proteomes" id="UP000694621"/>
    </source>
</evidence>
<dbReference type="InterPro" id="IPR050729">
    <property type="entry name" value="Rho-GAP"/>
</dbReference>
<dbReference type="GO" id="GO:0005737">
    <property type="term" value="C:cytoplasm"/>
    <property type="evidence" value="ECO:0007669"/>
    <property type="project" value="TreeGrafter"/>
</dbReference>
<dbReference type="SUPFAM" id="SSF51045">
    <property type="entry name" value="WW domain"/>
    <property type="match status" value="1"/>
</dbReference>
<dbReference type="CDD" id="cd00201">
    <property type="entry name" value="WW"/>
    <property type="match status" value="1"/>
</dbReference>
<dbReference type="Gene3D" id="2.20.70.10">
    <property type="match status" value="1"/>
</dbReference>
<evidence type="ECO:0000256" key="1">
    <source>
        <dbReference type="ARBA" id="ARBA00022443"/>
    </source>
</evidence>
<evidence type="ECO:0000256" key="4">
    <source>
        <dbReference type="SAM" id="MobiDB-lite"/>
    </source>
</evidence>
<feature type="compositionally biased region" description="Low complexity" evidence="4">
    <location>
        <begin position="211"/>
        <end position="225"/>
    </location>
</feature>
<feature type="region of interest" description="Disordered" evidence="4">
    <location>
        <begin position="211"/>
        <end position="276"/>
    </location>
</feature>
<evidence type="ECO:0000259" key="5">
    <source>
        <dbReference type="PROSITE" id="PS50002"/>
    </source>
</evidence>
<dbReference type="PROSITE" id="PS50238">
    <property type="entry name" value="RHOGAP"/>
    <property type="match status" value="1"/>
</dbReference>
<feature type="compositionally biased region" description="Basic and acidic residues" evidence="4">
    <location>
        <begin position="387"/>
        <end position="399"/>
    </location>
</feature>
<dbReference type="InterPro" id="IPR008936">
    <property type="entry name" value="Rho_GTPase_activation_prot"/>
</dbReference>
<feature type="compositionally biased region" description="Basic and acidic residues" evidence="4">
    <location>
        <begin position="228"/>
        <end position="237"/>
    </location>
</feature>
<dbReference type="Gene3D" id="2.30.29.30">
    <property type="entry name" value="Pleckstrin-homology domain (PH domain)/Phosphotyrosine-binding domain (PTB)"/>
    <property type="match status" value="1"/>
</dbReference>
<dbReference type="SMART" id="SM00324">
    <property type="entry name" value="RhoGAP"/>
    <property type="match status" value="1"/>
</dbReference>
<dbReference type="SUPFAM" id="SSF50729">
    <property type="entry name" value="PH domain-like"/>
    <property type="match status" value="1"/>
</dbReference>
<dbReference type="Ensembl" id="ENSAMXT00005009463.1">
    <property type="protein sequence ID" value="ENSAMXP00005008452.1"/>
    <property type="gene ID" value="ENSAMXG00005002466.1"/>
</dbReference>
<evidence type="ECO:0000259" key="7">
    <source>
        <dbReference type="PROSITE" id="PS50020"/>
    </source>
</evidence>
<dbReference type="InterPro" id="IPR036020">
    <property type="entry name" value="WW_dom_sf"/>
</dbReference>
<accession>A0A8B9H593</accession>
<dbReference type="AlphaFoldDB" id="A0A8B9H593"/>
<keyword evidence="2" id="KW-0343">GTPase activation</keyword>
<reference evidence="9" key="1">
    <citation type="submission" date="2025-08" db="UniProtKB">
        <authorList>
            <consortium name="Ensembl"/>
        </authorList>
    </citation>
    <scope>IDENTIFICATION</scope>
</reference>
<dbReference type="InterPro" id="IPR001849">
    <property type="entry name" value="PH_domain"/>
</dbReference>
<dbReference type="CDD" id="cd04403">
    <property type="entry name" value="RhoGAP_ARHGAP27_15_12_9"/>
    <property type="match status" value="1"/>
</dbReference>
<feature type="domain" description="PH" evidence="6">
    <location>
        <begin position="277"/>
        <end position="368"/>
    </location>
</feature>
<dbReference type="InterPro" id="IPR000198">
    <property type="entry name" value="RhoGAP_dom"/>
</dbReference>
<dbReference type="FunFam" id="2.30.29.30:FF:000100">
    <property type="entry name" value="Rho GTPase activating protein 12"/>
    <property type="match status" value="1"/>
</dbReference>
<dbReference type="PANTHER" id="PTHR23176">
    <property type="entry name" value="RHO/RAC/CDC GTPASE-ACTIVATING PROTEIN"/>
    <property type="match status" value="1"/>
</dbReference>
<dbReference type="Pfam" id="PF00397">
    <property type="entry name" value="WW"/>
    <property type="match status" value="1"/>
</dbReference>
<dbReference type="Gene3D" id="2.30.30.40">
    <property type="entry name" value="SH3 Domains"/>
    <property type="match status" value="1"/>
</dbReference>
<dbReference type="Pfam" id="PF16618">
    <property type="entry name" value="SH3-WW_linker"/>
    <property type="match status" value="1"/>
</dbReference>
<name>A0A8B9H593_ASTMX</name>
<dbReference type="PROSITE" id="PS50002">
    <property type="entry name" value="SH3"/>
    <property type="match status" value="1"/>
</dbReference>
<dbReference type="FunFam" id="1.10.555.10:FF:000003">
    <property type="entry name" value="Putative rho GTPase-activating protein 12"/>
    <property type="match status" value="1"/>
</dbReference>
<dbReference type="InterPro" id="IPR035491">
    <property type="entry name" value="ARHGAP12_SH3"/>
</dbReference>
<evidence type="ECO:0000256" key="3">
    <source>
        <dbReference type="PROSITE-ProRule" id="PRU00192"/>
    </source>
</evidence>
<feature type="domain" description="Rho-GAP" evidence="8">
    <location>
        <begin position="450"/>
        <end position="637"/>
    </location>
</feature>
<feature type="compositionally biased region" description="Polar residues" evidence="4">
    <location>
        <begin position="111"/>
        <end position="122"/>
    </location>
</feature>
<dbReference type="Pfam" id="PF00169">
    <property type="entry name" value="PH"/>
    <property type="match status" value="1"/>
</dbReference>
<keyword evidence="1 3" id="KW-0728">SH3 domain</keyword>
<evidence type="ECO:0000313" key="9">
    <source>
        <dbReference type="Ensembl" id="ENSAMXP00005008452.1"/>
    </source>
</evidence>
<dbReference type="InterPro" id="IPR001452">
    <property type="entry name" value="SH3_domain"/>
</dbReference>
<protein>
    <submittedName>
        <fullName evidence="9">Rho GTPase activating protein 12a</fullName>
    </submittedName>
</protein>
<dbReference type="SUPFAM" id="SSF50044">
    <property type="entry name" value="SH3-domain"/>
    <property type="match status" value="1"/>
</dbReference>
<organism evidence="9 10">
    <name type="scientific">Astyanax mexicanus</name>
    <name type="common">Blind cave fish</name>
    <name type="synonym">Astyanax fasciatus mexicanus</name>
    <dbReference type="NCBI Taxonomy" id="7994"/>
    <lineage>
        <taxon>Eukaryota</taxon>
        <taxon>Metazoa</taxon>
        <taxon>Chordata</taxon>
        <taxon>Craniata</taxon>
        <taxon>Vertebrata</taxon>
        <taxon>Euteleostomi</taxon>
        <taxon>Actinopterygii</taxon>
        <taxon>Neopterygii</taxon>
        <taxon>Teleostei</taxon>
        <taxon>Ostariophysi</taxon>
        <taxon>Characiformes</taxon>
        <taxon>Characoidei</taxon>
        <taxon>Acestrorhamphidae</taxon>
        <taxon>Acestrorhamphinae</taxon>
        <taxon>Astyanax</taxon>
    </lineage>
</organism>
<evidence type="ECO:0000256" key="2">
    <source>
        <dbReference type="ARBA" id="ARBA00022468"/>
    </source>
</evidence>
<evidence type="ECO:0000259" key="6">
    <source>
        <dbReference type="PROSITE" id="PS50003"/>
    </source>
</evidence>
<evidence type="ECO:0000259" key="8">
    <source>
        <dbReference type="PROSITE" id="PS50238"/>
    </source>
</evidence>
<dbReference type="Proteomes" id="UP000694621">
    <property type="component" value="Unplaced"/>
</dbReference>
<feature type="domain" description="SH3" evidence="5">
    <location>
        <begin position="8"/>
        <end position="70"/>
    </location>
</feature>
<dbReference type="InterPro" id="IPR036028">
    <property type="entry name" value="SH3-like_dom_sf"/>
</dbReference>
<dbReference type="Pfam" id="PF00620">
    <property type="entry name" value="RhoGAP"/>
    <property type="match status" value="1"/>
</dbReference>
<sequence>MADLAVAPGQPYIEVEYDYEYKFKDRMITIKQGECYLLVKKTNEDWWQVRKEEGSKAFYVPAQYVREVRRALMPPPKPLPHSGGGVGTRGGSVKSRPSALELKKSDENLNKKTSALMPTTGPQVALQPPREDKGSPKSPVRAGQHISPNTKYSSLVRDQNAAGGESPRESSENIRNDSAESGDELSSSSTEQLQRCSDSPVYTNLQDLKISQSSQPPLPSSSPLSIHGDWETHKDPNGRNFYYNRATQERAWKPPRARDCNTKEKPDNTNTEPEVPKNWTTSWTVLQGSSLLFAKNQGTATSWFGSHQSKPEFSVDLKGATVERASKDKSSKKHVLEVKTRRGTEILIQSDSETVINEWLKALAEAINTHAWESDEAIEEDMPESPGAEKHDKEKEHRDSKKLRALKNSTSMDSTEQKKTKTKLKKFLVRRPTLQAVRDKGYIKDQVFGSNLSSLCQRENTTVPQFVRMCIDHVEKNGLDLDGLYRVSGNLAVIQKLRFAVNHDEKINLEDNKWEDIHVTTGALKMFFRELPEPLFTYTLFNDFVSAISEFNQKVQAVKDKVKQLPRPNHDTMQALFKHLRKVIDHGEKNRMTTQSVAIVFGPTLLRPEIETLNMAVHMVYQNQIVELILLEYETIFGR</sequence>
<dbReference type="PROSITE" id="PS50003">
    <property type="entry name" value="PH_DOMAIN"/>
    <property type="match status" value="1"/>
</dbReference>